<dbReference type="AlphaFoldDB" id="A0A6J4PFH1"/>
<dbReference type="EMBL" id="CADCUW010000276">
    <property type="protein sequence ID" value="CAA9414871.1"/>
    <property type="molecule type" value="Genomic_DNA"/>
</dbReference>
<proteinExistence type="predicted"/>
<organism evidence="1">
    <name type="scientific">uncultured Rubrobacteraceae bacterium</name>
    <dbReference type="NCBI Taxonomy" id="349277"/>
    <lineage>
        <taxon>Bacteria</taxon>
        <taxon>Bacillati</taxon>
        <taxon>Actinomycetota</taxon>
        <taxon>Rubrobacteria</taxon>
        <taxon>Rubrobacterales</taxon>
        <taxon>Rubrobacteraceae</taxon>
        <taxon>environmental samples</taxon>
    </lineage>
</organism>
<name>A0A6J4PFH1_9ACTN</name>
<gene>
    <name evidence="1" type="ORF">AVDCRST_MAG01-01-1843</name>
</gene>
<reference evidence="1" key="1">
    <citation type="submission" date="2020-02" db="EMBL/GenBank/DDBJ databases">
        <authorList>
            <person name="Meier V. D."/>
        </authorList>
    </citation>
    <scope>NUCLEOTIDE SEQUENCE</scope>
    <source>
        <strain evidence="1">AVDCRST_MAG01</strain>
    </source>
</reference>
<sequence>MAPKRSPDPHAIFRFVHFYADILDGVSPGISWKALIRLFQAEKARVNEILDAAFGERAFHALE</sequence>
<protein>
    <submittedName>
        <fullName evidence="1">Uncharacterized protein</fullName>
    </submittedName>
</protein>
<evidence type="ECO:0000313" key="1">
    <source>
        <dbReference type="EMBL" id="CAA9414871.1"/>
    </source>
</evidence>
<accession>A0A6J4PFH1</accession>